<gene>
    <name evidence="1" type="ORF">M9H77_28296</name>
</gene>
<sequence>MFAPVVRLGAKLCKPYIQRFATLGHKSEHKLIDLRIRLDMMTADEVRWTPYKPEEITDPYMPDRIVRQFGRVQCIPSHPIRSLKHRRPANNKVYMVKNVFIEELWLEAPSHLLMETWTSVPTIPPSWCTDDYMPWFLPRTHPRIQNPERLPCGVQLPSVTPISL</sequence>
<protein>
    <submittedName>
        <fullName evidence="1">Uncharacterized protein</fullName>
    </submittedName>
</protein>
<dbReference type="Proteomes" id="UP001060085">
    <property type="component" value="Linkage Group LG06"/>
</dbReference>
<keyword evidence="2" id="KW-1185">Reference proteome</keyword>
<name>A0ACC0AEZ7_CATRO</name>
<proteinExistence type="predicted"/>
<organism evidence="1 2">
    <name type="scientific">Catharanthus roseus</name>
    <name type="common">Madagascar periwinkle</name>
    <name type="synonym">Vinca rosea</name>
    <dbReference type="NCBI Taxonomy" id="4058"/>
    <lineage>
        <taxon>Eukaryota</taxon>
        <taxon>Viridiplantae</taxon>
        <taxon>Streptophyta</taxon>
        <taxon>Embryophyta</taxon>
        <taxon>Tracheophyta</taxon>
        <taxon>Spermatophyta</taxon>
        <taxon>Magnoliopsida</taxon>
        <taxon>eudicotyledons</taxon>
        <taxon>Gunneridae</taxon>
        <taxon>Pentapetalae</taxon>
        <taxon>asterids</taxon>
        <taxon>lamiids</taxon>
        <taxon>Gentianales</taxon>
        <taxon>Apocynaceae</taxon>
        <taxon>Rauvolfioideae</taxon>
        <taxon>Vinceae</taxon>
        <taxon>Catharanthinae</taxon>
        <taxon>Catharanthus</taxon>
    </lineage>
</organism>
<accession>A0ACC0AEZ7</accession>
<comment type="caution">
    <text evidence="1">The sequence shown here is derived from an EMBL/GenBank/DDBJ whole genome shotgun (WGS) entry which is preliminary data.</text>
</comment>
<reference evidence="2" key="1">
    <citation type="journal article" date="2023" name="Nat. Plants">
        <title>Single-cell RNA sequencing provides a high-resolution roadmap for understanding the multicellular compartmentation of specialized metabolism.</title>
        <authorList>
            <person name="Sun S."/>
            <person name="Shen X."/>
            <person name="Li Y."/>
            <person name="Li Y."/>
            <person name="Wang S."/>
            <person name="Li R."/>
            <person name="Zhang H."/>
            <person name="Shen G."/>
            <person name="Guo B."/>
            <person name="Wei J."/>
            <person name="Xu J."/>
            <person name="St-Pierre B."/>
            <person name="Chen S."/>
            <person name="Sun C."/>
        </authorList>
    </citation>
    <scope>NUCLEOTIDE SEQUENCE [LARGE SCALE GENOMIC DNA]</scope>
</reference>
<dbReference type="EMBL" id="CM044706">
    <property type="protein sequence ID" value="KAI5659503.1"/>
    <property type="molecule type" value="Genomic_DNA"/>
</dbReference>
<evidence type="ECO:0000313" key="2">
    <source>
        <dbReference type="Proteomes" id="UP001060085"/>
    </source>
</evidence>
<evidence type="ECO:0000313" key="1">
    <source>
        <dbReference type="EMBL" id="KAI5659503.1"/>
    </source>
</evidence>